<feature type="domain" description="Integrase catalytic" evidence="2">
    <location>
        <begin position="337"/>
        <end position="533"/>
    </location>
</feature>
<dbReference type="InterPro" id="IPR041588">
    <property type="entry name" value="Integrase_H2C2"/>
</dbReference>
<dbReference type="InterPro" id="IPR040676">
    <property type="entry name" value="DUF5641"/>
</dbReference>
<evidence type="ECO:0000259" key="2">
    <source>
        <dbReference type="PROSITE" id="PS50994"/>
    </source>
</evidence>
<feature type="compositionally biased region" description="Basic residues" evidence="1">
    <location>
        <begin position="708"/>
        <end position="717"/>
    </location>
</feature>
<feature type="region of interest" description="Disordered" evidence="1">
    <location>
        <begin position="663"/>
        <end position="731"/>
    </location>
</feature>
<dbReference type="EMBL" id="GBHO01009117">
    <property type="protein sequence ID" value="JAG34487.1"/>
    <property type="molecule type" value="Transcribed_RNA"/>
</dbReference>
<organism evidence="3">
    <name type="scientific">Lygus hesperus</name>
    <name type="common">Western plant bug</name>
    <dbReference type="NCBI Taxonomy" id="30085"/>
    <lineage>
        <taxon>Eukaryota</taxon>
        <taxon>Metazoa</taxon>
        <taxon>Ecdysozoa</taxon>
        <taxon>Arthropoda</taxon>
        <taxon>Hexapoda</taxon>
        <taxon>Insecta</taxon>
        <taxon>Pterygota</taxon>
        <taxon>Neoptera</taxon>
        <taxon>Paraneoptera</taxon>
        <taxon>Hemiptera</taxon>
        <taxon>Heteroptera</taxon>
        <taxon>Panheteroptera</taxon>
        <taxon>Cimicomorpha</taxon>
        <taxon>Miridae</taxon>
        <taxon>Mirini</taxon>
        <taxon>Lygus</taxon>
    </lineage>
</organism>
<dbReference type="Pfam" id="PF18701">
    <property type="entry name" value="DUF5641"/>
    <property type="match status" value="1"/>
</dbReference>
<evidence type="ECO:0000313" key="3">
    <source>
        <dbReference type="EMBL" id="JAG34487.1"/>
    </source>
</evidence>
<dbReference type="Pfam" id="PF17921">
    <property type="entry name" value="Integrase_H2C2"/>
    <property type="match status" value="1"/>
</dbReference>
<dbReference type="PROSITE" id="PS50994">
    <property type="entry name" value="INTEGRASE"/>
    <property type="match status" value="1"/>
</dbReference>
<sequence>IFLRVEHEGEVRVQLVAAKARVAPTAKSNKGMTIPRLELLAASIGSRLYSSVVKDYNLSNVRTIFWTDATTVLAWIQRSEPWDIFVMNRIREIRELTTGCKWQHIPGPLNPADLPSRGCSPKKFLSSRWWEGPTWLSSPESSWPQSCGDFDEEAINLEKKKSIVSSMFISSENQEWYYQRFSHYKMIVRTIGWIYRYKRNAKIKKDQRVHQDLTAEEYTMAEYKVLSMVQEETLKGVFDAKLSTLLPFVDQHGLIRIMTKISYKSDGNDFRHPIVLSSEHPVVQRLIMDIHFENCHAGVQMLMSILRQQFWLLGGRRAIRGVLNSCMRCKRYSAKRMESKPIPLPEPRVRNARIFEICGVDLPGPLYLKTVNGSREKGYICLFTCAVYRAVHLELLSSQSTDSFIQGFRRFMSRRGRPSTMYSDRGSNFMGLENAMRQLDWEEISRYSSVRKIDWRFNPPSSPWWGGWWERLIGVLKVLLRRVLGRASLNYEEMQTTLCDCEAVINSRPITYLSEDPEDLTPLSPSMFLQDVEEVGVPDLDLIEAKDLRKRYQYRQKLAVTLRERFRDEYLGQLKLTSTKQKVREVLPGEIVLIGDDKTARLDWPLGRVTDVIEGRDGNARVVELKTAAGGLTRPIQRLYPLELHLQSVEDDQVTPHLRQILHKKDDIQGPQPRDSDETDQEPDIISSSPTQDCNATSETEEDVLHKGFLKTRRGRIIQKPQKGRSFSRAC</sequence>
<dbReference type="InterPro" id="IPR001584">
    <property type="entry name" value="Integrase_cat-core"/>
</dbReference>
<dbReference type="AlphaFoldDB" id="A0A0A9YN52"/>
<feature type="compositionally biased region" description="Polar residues" evidence="1">
    <location>
        <begin position="686"/>
        <end position="698"/>
    </location>
</feature>
<accession>A0A0A9YN52</accession>
<protein>
    <submittedName>
        <fullName evidence="3">Pro-Pol polyprotein</fullName>
    </submittedName>
</protein>
<dbReference type="Gene3D" id="3.30.420.10">
    <property type="entry name" value="Ribonuclease H-like superfamily/Ribonuclease H"/>
    <property type="match status" value="1"/>
</dbReference>
<dbReference type="InterPro" id="IPR036397">
    <property type="entry name" value="RNaseH_sf"/>
</dbReference>
<reference evidence="3" key="2">
    <citation type="submission" date="2014-07" db="EMBL/GenBank/DDBJ databases">
        <authorList>
            <person name="Hull J."/>
        </authorList>
    </citation>
    <scope>NUCLEOTIDE SEQUENCE</scope>
</reference>
<gene>
    <name evidence="3" type="primary">pol_50</name>
    <name evidence="3" type="ORF">CM83_59281</name>
</gene>
<proteinExistence type="predicted"/>
<feature type="non-terminal residue" evidence="3">
    <location>
        <position position="1"/>
    </location>
</feature>
<evidence type="ECO:0000256" key="1">
    <source>
        <dbReference type="SAM" id="MobiDB-lite"/>
    </source>
</evidence>
<dbReference type="GO" id="GO:0003676">
    <property type="term" value="F:nucleic acid binding"/>
    <property type="evidence" value="ECO:0007669"/>
    <property type="project" value="InterPro"/>
</dbReference>
<dbReference type="SUPFAM" id="SSF53098">
    <property type="entry name" value="Ribonuclease H-like"/>
    <property type="match status" value="1"/>
</dbReference>
<dbReference type="Pfam" id="PF05380">
    <property type="entry name" value="Peptidase_A17"/>
    <property type="match status" value="1"/>
</dbReference>
<dbReference type="PANTHER" id="PTHR47331">
    <property type="entry name" value="PHD-TYPE DOMAIN-CONTAINING PROTEIN"/>
    <property type="match status" value="1"/>
</dbReference>
<dbReference type="GO" id="GO:0015074">
    <property type="term" value="P:DNA integration"/>
    <property type="evidence" value="ECO:0007669"/>
    <property type="project" value="InterPro"/>
</dbReference>
<dbReference type="InterPro" id="IPR012337">
    <property type="entry name" value="RNaseH-like_sf"/>
</dbReference>
<name>A0A0A9YN52_LYGHE</name>
<reference evidence="3" key="1">
    <citation type="journal article" date="2014" name="PLoS ONE">
        <title>Transcriptome-Based Identification of ABC Transporters in the Western Tarnished Plant Bug Lygus hesperus.</title>
        <authorList>
            <person name="Hull J.J."/>
            <person name="Chaney K."/>
            <person name="Geib S.M."/>
            <person name="Fabrick J.A."/>
            <person name="Brent C.S."/>
            <person name="Walsh D."/>
            <person name="Lavine L.C."/>
        </authorList>
    </citation>
    <scope>NUCLEOTIDE SEQUENCE</scope>
</reference>
<dbReference type="InterPro" id="IPR008042">
    <property type="entry name" value="Retrotrans_Pao"/>
</dbReference>